<evidence type="ECO:0000313" key="1">
    <source>
        <dbReference type="EMBL" id="KAF2562496.1"/>
    </source>
</evidence>
<dbReference type="EMBL" id="QGKY02001250">
    <property type="protein sequence ID" value="KAF2562496.1"/>
    <property type="molecule type" value="Genomic_DNA"/>
</dbReference>
<protein>
    <submittedName>
        <fullName evidence="1">Uncharacterized protein</fullName>
    </submittedName>
</protein>
<gene>
    <name evidence="1" type="ORF">F2Q70_00015651</name>
</gene>
<organism evidence="1">
    <name type="scientific">Brassica cretica</name>
    <name type="common">Mustard</name>
    <dbReference type="NCBI Taxonomy" id="69181"/>
    <lineage>
        <taxon>Eukaryota</taxon>
        <taxon>Viridiplantae</taxon>
        <taxon>Streptophyta</taxon>
        <taxon>Embryophyta</taxon>
        <taxon>Tracheophyta</taxon>
        <taxon>Spermatophyta</taxon>
        <taxon>Magnoliopsida</taxon>
        <taxon>eudicotyledons</taxon>
        <taxon>Gunneridae</taxon>
        <taxon>Pentapetalae</taxon>
        <taxon>rosids</taxon>
        <taxon>malvids</taxon>
        <taxon>Brassicales</taxon>
        <taxon>Brassicaceae</taxon>
        <taxon>Brassiceae</taxon>
        <taxon>Brassica</taxon>
    </lineage>
</organism>
<accession>A0A8S9I0X7</accession>
<proteinExistence type="predicted"/>
<comment type="caution">
    <text evidence="1">The sequence shown here is derived from an EMBL/GenBank/DDBJ whole genome shotgun (WGS) entry which is preliminary data.</text>
</comment>
<sequence length="176" mass="19659">MTISLYLSLFQINKSRGERERYDFGEEEGVSRVGLGRFRSGSVELKRKSTPTAATSTNRAGGRVFSQRFDETAPRYRCDTEAYFSSSRLVAAVCIDRCGWPLGHRKPLRKTAAPLTAAYCLKISQTAATSTNRAGVEYFHSGLMRPLRDTAVRLQAYFSSSRLVTVVCVDRCGWPL</sequence>
<dbReference type="AlphaFoldDB" id="A0A8S9I0X7"/>
<name>A0A8S9I0X7_BRACR</name>
<reference evidence="1" key="1">
    <citation type="submission" date="2019-12" db="EMBL/GenBank/DDBJ databases">
        <title>Genome sequencing and annotation of Brassica cretica.</title>
        <authorList>
            <person name="Studholme D.J."/>
            <person name="Sarris P.F."/>
        </authorList>
    </citation>
    <scope>NUCLEOTIDE SEQUENCE</scope>
    <source>
        <strain evidence="1">PFS-102/07</strain>
        <tissue evidence="1">Leaf</tissue>
    </source>
</reference>